<protein>
    <recommendedName>
        <fullName evidence="4">YlaH-like protein</fullName>
    </recommendedName>
</protein>
<evidence type="ECO:0000313" key="3">
    <source>
        <dbReference type="Proteomes" id="UP000654993"/>
    </source>
</evidence>
<feature type="transmembrane region" description="Helical" evidence="1">
    <location>
        <begin position="70"/>
        <end position="90"/>
    </location>
</feature>
<dbReference type="InterPro" id="IPR025620">
    <property type="entry name" value="YlaH"/>
</dbReference>
<gene>
    <name evidence="2" type="ORF">PRECH8_07330</name>
</gene>
<proteinExistence type="predicted"/>
<name>A0A916QFG2_9BACL</name>
<dbReference type="AlphaFoldDB" id="A0A916QFG2"/>
<comment type="caution">
    <text evidence="2">The sequence shown here is derived from an EMBL/GenBank/DDBJ whole genome shotgun (WGS) entry which is preliminary data.</text>
</comment>
<feature type="transmembrane region" description="Helical" evidence="1">
    <location>
        <begin position="17"/>
        <end position="35"/>
    </location>
</feature>
<reference evidence="2" key="1">
    <citation type="submission" date="2020-08" db="EMBL/GenBank/DDBJ databases">
        <authorList>
            <person name="Uke A."/>
            <person name="Chhe C."/>
            <person name="Baramee S."/>
            <person name="Kosugi A."/>
        </authorList>
    </citation>
    <scope>NUCLEOTIDE SEQUENCE</scope>
    <source>
        <strain evidence="2">DA-C8</strain>
    </source>
</reference>
<evidence type="ECO:0008006" key="4">
    <source>
        <dbReference type="Google" id="ProtNLM"/>
    </source>
</evidence>
<dbReference type="EMBL" id="BMAQ01000005">
    <property type="protein sequence ID" value="GFR37437.1"/>
    <property type="molecule type" value="Genomic_DNA"/>
</dbReference>
<evidence type="ECO:0000256" key="1">
    <source>
        <dbReference type="SAM" id="Phobius"/>
    </source>
</evidence>
<feature type="transmembrane region" description="Helical" evidence="1">
    <location>
        <begin position="47"/>
        <end position="64"/>
    </location>
</feature>
<organism evidence="2 3">
    <name type="scientific">Insulibacter thermoxylanivorax</name>
    <dbReference type="NCBI Taxonomy" id="2749268"/>
    <lineage>
        <taxon>Bacteria</taxon>
        <taxon>Bacillati</taxon>
        <taxon>Bacillota</taxon>
        <taxon>Bacilli</taxon>
        <taxon>Bacillales</taxon>
        <taxon>Paenibacillaceae</taxon>
        <taxon>Insulibacter</taxon>
    </lineage>
</organism>
<reference evidence="2" key="2">
    <citation type="journal article" date="2021" name="Data Brief">
        <title>Draft genome sequence data of the facultative, thermophilic, xylanolytic bacterium Paenibacillus sp. strain DA-C8.</title>
        <authorList>
            <person name="Chhe C."/>
            <person name="Uke A."/>
            <person name="Baramee S."/>
            <person name="Ungkulpasvich U."/>
            <person name="Tachaapaikoon C."/>
            <person name="Pason P."/>
            <person name="Waeonukul R."/>
            <person name="Ratanakhanokchai K."/>
            <person name="Kosugi A."/>
        </authorList>
    </citation>
    <scope>NUCLEOTIDE SEQUENCE</scope>
    <source>
        <strain evidence="2">DA-C8</strain>
    </source>
</reference>
<keyword evidence="1" id="KW-1133">Transmembrane helix</keyword>
<accession>A0A916QFG2</accession>
<dbReference type="Pfam" id="PF14036">
    <property type="entry name" value="YlaH"/>
    <property type="match status" value="1"/>
</dbReference>
<dbReference type="Proteomes" id="UP000654993">
    <property type="component" value="Unassembled WGS sequence"/>
</dbReference>
<dbReference type="RefSeq" id="WP_242457420.1">
    <property type="nucleotide sequence ID" value="NZ_BMAQ01000005.1"/>
</dbReference>
<keyword evidence="3" id="KW-1185">Reference proteome</keyword>
<sequence length="112" mass="12435">MPKNTEGLALWLAEHPLITYLFIVGSMIYIFNAVFRPRKLPLLKDALVYGLILLGGWLLLFFQTRVGLPIAQGFAVALVLMLIVRIRSLFARRAAGPNAKPEDSAPMNEAGR</sequence>
<evidence type="ECO:0000313" key="2">
    <source>
        <dbReference type="EMBL" id="GFR37437.1"/>
    </source>
</evidence>
<keyword evidence="1" id="KW-0812">Transmembrane</keyword>
<keyword evidence="1" id="KW-0472">Membrane</keyword>